<dbReference type="InterPro" id="IPR020057">
    <property type="entry name" value="Ribosomal_bL25_b-dom"/>
</dbReference>
<protein>
    <recommendedName>
        <fullName evidence="5">Large ribosomal subunit protein bL25</fullName>
    </recommendedName>
    <alternativeName>
        <fullName evidence="5">General stress protein CTC</fullName>
    </alternativeName>
</protein>
<dbReference type="InterPro" id="IPR020056">
    <property type="entry name" value="Rbsml_bL25/Gln-tRNA_synth_N"/>
</dbReference>
<keyword evidence="10" id="KW-1185">Reference proteome</keyword>
<evidence type="ECO:0000259" key="7">
    <source>
        <dbReference type="Pfam" id="PF01386"/>
    </source>
</evidence>
<evidence type="ECO:0000256" key="3">
    <source>
        <dbReference type="ARBA" id="ARBA00022980"/>
    </source>
</evidence>
<evidence type="ECO:0000259" key="8">
    <source>
        <dbReference type="Pfam" id="PF14693"/>
    </source>
</evidence>
<evidence type="ECO:0000313" key="9">
    <source>
        <dbReference type="EMBL" id="OUD15036.1"/>
    </source>
</evidence>
<dbReference type="GO" id="GO:0022625">
    <property type="term" value="C:cytosolic large ribosomal subunit"/>
    <property type="evidence" value="ECO:0007669"/>
    <property type="project" value="TreeGrafter"/>
</dbReference>
<dbReference type="OrthoDB" id="9806411at2"/>
<accession>A0A251XB65</accession>
<keyword evidence="3 5" id="KW-0689">Ribosomal protein</keyword>
<dbReference type="PANTHER" id="PTHR33284">
    <property type="entry name" value="RIBOSOMAL PROTEIN L25/GLN-TRNA SYNTHETASE, ANTI-CODON-BINDING DOMAIN-CONTAINING PROTEIN"/>
    <property type="match status" value="1"/>
</dbReference>
<evidence type="ECO:0000256" key="4">
    <source>
        <dbReference type="ARBA" id="ARBA00023274"/>
    </source>
</evidence>
<dbReference type="SUPFAM" id="SSF50715">
    <property type="entry name" value="Ribosomal protein L25-like"/>
    <property type="match status" value="1"/>
</dbReference>
<dbReference type="GO" id="GO:0003735">
    <property type="term" value="F:structural constituent of ribosome"/>
    <property type="evidence" value="ECO:0007669"/>
    <property type="project" value="InterPro"/>
</dbReference>
<feature type="region of interest" description="Disordered" evidence="6">
    <location>
        <begin position="188"/>
        <end position="207"/>
    </location>
</feature>
<reference evidence="9 10" key="1">
    <citation type="submission" date="2016-12" db="EMBL/GenBank/DDBJ databases">
        <title>Thioflexothrix psekupsii D3 genome sequencing and assembly.</title>
        <authorList>
            <person name="Fomenkov A."/>
            <person name="Vincze T."/>
            <person name="Grabovich M."/>
            <person name="Anton B.P."/>
            <person name="Dubinina G."/>
            <person name="Orlova M."/>
            <person name="Belousova E."/>
            <person name="Roberts R.J."/>
        </authorList>
    </citation>
    <scope>NUCLEOTIDE SEQUENCE [LARGE SCALE GENOMIC DNA]</scope>
    <source>
        <strain evidence="9">D3</strain>
    </source>
</reference>
<feature type="domain" description="Large ribosomal subunit protein bL25 beta" evidence="8">
    <location>
        <begin position="104"/>
        <end position="193"/>
    </location>
</feature>
<dbReference type="EMBL" id="MSLT01000007">
    <property type="protein sequence ID" value="OUD15036.1"/>
    <property type="molecule type" value="Genomic_DNA"/>
</dbReference>
<evidence type="ECO:0000256" key="1">
    <source>
        <dbReference type="ARBA" id="ARBA00022730"/>
    </source>
</evidence>
<dbReference type="RefSeq" id="WP_086487474.1">
    <property type="nucleotide sequence ID" value="NZ_MSLT01000007.1"/>
</dbReference>
<comment type="function">
    <text evidence="5">This is one of the proteins that binds to the 5S RNA in the ribosome where it forms part of the central protuberance.</text>
</comment>
<dbReference type="InterPro" id="IPR011035">
    <property type="entry name" value="Ribosomal_bL25/Gln-tRNA_synth"/>
</dbReference>
<proteinExistence type="inferred from homology"/>
<dbReference type="NCBIfam" id="NF004128">
    <property type="entry name" value="PRK05618.1-2"/>
    <property type="match status" value="1"/>
</dbReference>
<dbReference type="GO" id="GO:0008097">
    <property type="term" value="F:5S rRNA binding"/>
    <property type="evidence" value="ECO:0007669"/>
    <property type="project" value="InterPro"/>
</dbReference>
<dbReference type="InterPro" id="IPR020930">
    <property type="entry name" value="Ribosomal_uL5_bac-type"/>
</dbReference>
<dbReference type="PANTHER" id="PTHR33284:SF1">
    <property type="entry name" value="RIBOSOMAL PROTEIN L25_GLN-TRNA SYNTHETASE, ANTI-CODON-BINDING DOMAIN-CONTAINING PROTEIN"/>
    <property type="match status" value="1"/>
</dbReference>
<feature type="domain" description="Large ribosomal subunit protein bL25 L25" evidence="7">
    <location>
        <begin position="8"/>
        <end position="96"/>
    </location>
</feature>
<evidence type="ECO:0000256" key="6">
    <source>
        <dbReference type="SAM" id="MobiDB-lite"/>
    </source>
</evidence>
<feature type="region of interest" description="Disordered" evidence="6">
    <location>
        <begin position="1"/>
        <end position="23"/>
    </location>
</feature>
<evidence type="ECO:0000256" key="2">
    <source>
        <dbReference type="ARBA" id="ARBA00022884"/>
    </source>
</evidence>
<comment type="subunit">
    <text evidence="5">Part of the 50S ribosomal subunit; part of the 5S rRNA/L5/L18/L25 subcomplex. Contacts the 5S rRNA. Binds to the 5S rRNA independently of L5 and L18.</text>
</comment>
<dbReference type="NCBIfam" id="TIGR00731">
    <property type="entry name" value="bL25_bact_ctc"/>
    <property type="match status" value="1"/>
</dbReference>
<comment type="similarity">
    <text evidence="5">Belongs to the bacterial ribosomal protein bL25 family. CTC subfamily.</text>
</comment>
<dbReference type="NCBIfam" id="NF004130">
    <property type="entry name" value="PRK05618.1-5"/>
    <property type="match status" value="1"/>
</dbReference>
<evidence type="ECO:0000256" key="5">
    <source>
        <dbReference type="HAMAP-Rule" id="MF_01334"/>
    </source>
</evidence>
<dbReference type="HAMAP" id="MF_01334">
    <property type="entry name" value="Ribosomal_bL25_CTC"/>
    <property type="match status" value="1"/>
</dbReference>
<name>A0A251XB65_9GAMM</name>
<keyword evidence="2 5" id="KW-0694">RNA-binding</keyword>
<dbReference type="CDD" id="cd00495">
    <property type="entry name" value="Ribosomal_L25_TL5_CTC"/>
    <property type="match status" value="1"/>
</dbReference>
<keyword evidence="4 5" id="KW-0687">Ribonucleoprotein</keyword>
<dbReference type="InterPro" id="IPR037121">
    <property type="entry name" value="Ribosomal_bL25_C"/>
</dbReference>
<evidence type="ECO:0000313" key="10">
    <source>
        <dbReference type="Proteomes" id="UP000194798"/>
    </source>
</evidence>
<dbReference type="NCBIfam" id="NF004612">
    <property type="entry name" value="PRK05943.1"/>
    <property type="match status" value="1"/>
</dbReference>
<dbReference type="Pfam" id="PF14693">
    <property type="entry name" value="Ribosomal_TL5_C"/>
    <property type="match status" value="1"/>
</dbReference>
<dbReference type="AlphaFoldDB" id="A0A251XB65"/>
<dbReference type="GO" id="GO:0006412">
    <property type="term" value="P:translation"/>
    <property type="evidence" value="ECO:0007669"/>
    <property type="project" value="UniProtKB-UniRule"/>
</dbReference>
<dbReference type="Gene3D" id="2.40.240.10">
    <property type="entry name" value="Ribosomal Protein L25, Chain P"/>
    <property type="match status" value="1"/>
</dbReference>
<dbReference type="InterPro" id="IPR029751">
    <property type="entry name" value="Ribosomal_L25_dom"/>
</dbReference>
<keyword evidence="1 5" id="KW-0699">rRNA-binding</keyword>
<dbReference type="Pfam" id="PF01386">
    <property type="entry name" value="Ribosomal_L25p"/>
    <property type="match status" value="1"/>
</dbReference>
<organism evidence="9 10">
    <name type="scientific">Thioflexithrix psekupsensis</name>
    <dbReference type="NCBI Taxonomy" id="1570016"/>
    <lineage>
        <taxon>Bacteria</taxon>
        <taxon>Pseudomonadati</taxon>
        <taxon>Pseudomonadota</taxon>
        <taxon>Gammaproteobacteria</taxon>
        <taxon>Thiotrichales</taxon>
        <taxon>Thioflexithrix</taxon>
    </lineage>
</organism>
<dbReference type="Proteomes" id="UP000194798">
    <property type="component" value="Unassembled WGS sequence"/>
</dbReference>
<dbReference type="InterPro" id="IPR001021">
    <property type="entry name" value="Ribosomal_bL25_long"/>
</dbReference>
<comment type="caution">
    <text evidence="9">The sequence shown here is derived from an EMBL/GenBank/DDBJ whole genome shotgun (WGS) entry which is preliminary data.</text>
</comment>
<dbReference type="Gene3D" id="2.170.120.20">
    <property type="entry name" value="Ribosomal protein L25, beta domain"/>
    <property type="match status" value="1"/>
</dbReference>
<sequence length="207" mass="22701">MSTEDFTINALPRSDTGKGASRRLRRGGLVPGILYGGVGQEPVMLSTRFHELNKHLQNEAFYSHILTLQLNEQSQQVVLKDLQRHPTNGNPLHFDLQRVSESEKITMNVPLHFINEDICVGVKLGGGGISHQLNEVEVRCFPKNLPEFIEVDLKEVNVGQVLHLSDLVLPEGVELVELSHGEAHDQPVVSVSAHGGGHGTEEEEGAA</sequence>
<gene>
    <name evidence="5" type="primary">rplY</name>
    <name evidence="5" type="synonym">ctc</name>
    <name evidence="9" type="ORF">TPSD3_04885</name>
</gene>